<evidence type="ECO:0000256" key="1">
    <source>
        <dbReference type="SAM" id="MobiDB-lite"/>
    </source>
</evidence>
<name>A0A7N1A412_KALFE</name>
<feature type="region of interest" description="Disordered" evidence="1">
    <location>
        <begin position="1"/>
        <end position="38"/>
    </location>
</feature>
<feature type="region of interest" description="Disordered" evidence="1">
    <location>
        <begin position="65"/>
        <end position="91"/>
    </location>
</feature>
<evidence type="ECO:0000313" key="3">
    <source>
        <dbReference type="Proteomes" id="UP000594263"/>
    </source>
</evidence>
<reference evidence="2" key="1">
    <citation type="submission" date="2021-01" db="UniProtKB">
        <authorList>
            <consortium name="EnsemblPlants"/>
        </authorList>
    </citation>
    <scope>IDENTIFICATION</scope>
</reference>
<evidence type="ECO:0000313" key="2">
    <source>
        <dbReference type="EnsemblPlants" id="Kaladp0095s0222.1.v1.1"/>
    </source>
</evidence>
<dbReference type="Proteomes" id="UP000594263">
    <property type="component" value="Unplaced"/>
</dbReference>
<proteinExistence type="predicted"/>
<dbReference type="Gramene" id="Kaladp0095s0222.1.v1.1">
    <property type="protein sequence ID" value="Kaladp0095s0222.1.v1.1"/>
    <property type="gene ID" value="Kaladp0095s0222.v1.1"/>
</dbReference>
<keyword evidence="3" id="KW-1185">Reference proteome</keyword>
<accession>A0A7N1A412</accession>
<dbReference type="EnsemblPlants" id="Kaladp0095s0222.1.v1.1">
    <property type="protein sequence ID" value="Kaladp0095s0222.1.v1.1"/>
    <property type="gene ID" value="Kaladp0095s0222.v1.1"/>
</dbReference>
<sequence length="91" mass="9385">MTLNWKRGPAQPNETRKPDPMRAAAPSPPPTATAGSAPAALDECLVSVVCPDEAEAVRTLCSRSGTDLKRSRESGTSAVAGGLPFGHQIDG</sequence>
<dbReference type="AlphaFoldDB" id="A0A7N1A412"/>
<protein>
    <submittedName>
        <fullName evidence="2">Uncharacterized protein</fullName>
    </submittedName>
</protein>
<organism evidence="2 3">
    <name type="scientific">Kalanchoe fedtschenkoi</name>
    <name type="common">Lavender scallops</name>
    <name type="synonym">South American air plant</name>
    <dbReference type="NCBI Taxonomy" id="63787"/>
    <lineage>
        <taxon>Eukaryota</taxon>
        <taxon>Viridiplantae</taxon>
        <taxon>Streptophyta</taxon>
        <taxon>Embryophyta</taxon>
        <taxon>Tracheophyta</taxon>
        <taxon>Spermatophyta</taxon>
        <taxon>Magnoliopsida</taxon>
        <taxon>eudicotyledons</taxon>
        <taxon>Gunneridae</taxon>
        <taxon>Pentapetalae</taxon>
        <taxon>Saxifragales</taxon>
        <taxon>Crassulaceae</taxon>
        <taxon>Kalanchoe</taxon>
    </lineage>
</organism>